<comment type="caution">
    <text evidence="2">The sequence shown here is derived from an EMBL/GenBank/DDBJ whole genome shotgun (WGS) entry which is preliminary data.</text>
</comment>
<sequence>MGLDKTYKFSKQTFHSVLWRLQKQKLVERDIKGWNITELGRKLVGKVKYTPQAALPKEDGIIRLVIFDIPEYERKKRVWLRLELIAHRFKILQKSVWIGYRPLPQELLESLEDLSLQKFVHIISIEHSGTLENAD</sequence>
<dbReference type="Gene3D" id="3.30.70.2650">
    <property type="match status" value="1"/>
</dbReference>
<protein>
    <recommendedName>
        <fullName evidence="1">Transcriptional repressor PaaX-like central Cas2-like domain-containing protein</fullName>
    </recommendedName>
</protein>
<dbReference type="EMBL" id="LCIT01000002">
    <property type="protein sequence ID" value="KKT63588.1"/>
    <property type="molecule type" value="Genomic_DNA"/>
</dbReference>
<dbReference type="Pfam" id="PF20803">
    <property type="entry name" value="PaaX_M"/>
    <property type="match status" value="1"/>
</dbReference>
<dbReference type="InterPro" id="IPR048846">
    <property type="entry name" value="PaaX-like_central"/>
</dbReference>
<reference evidence="2 3" key="1">
    <citation type="journal article" date="2015" name="Nature">
        <title>rRNA introns, odd ribosomes, and small enigmatic genomes across a large radiation of phyla.</title>
        <authorList>
            <person name="Brown C.T."/>
            <person name="Hug L.A."/>
            <person name="Thomas B.C."/>
            <person name="Sharon I."/>
            <person name="Castelle C.J."/>
            <person name="Singh A."/>
            <person name="Wilkins M.J."/>
            <person name="Williams K.H."/>
            <person name="Banfield J.F."/>
        </authorList>
    </citation>
    <scope>NUCLEOTIDE SEQUENCE [LARGE SCALE GENOMIC DNA]</scope>
</reference>
<proteinExistence type="predicted"/>
<evidence type="ECO:0000259" key="1">
    <source>
        <dbReference type="Pfam" id="PF20803"/>
    </source>
</evidence>
<evidence type="ECO:0000313" key="2">
    <source>
        <dbReference type="EMBL" id="KKT63588.1"/>
    </source>
</evidence>
<name>A0A0G1IX99_9BACT</name>
<dbReference type="AlphaFoldDB" id="A0A0G1IX99"/>
<gene>
    <name evidence="2" type="ORF">UW55_C0002G0053</name>
</gene>
<organism evidence="2 3">
    <name type="scientific">Candidatus Giovannonibacteria bacterium GW2011_GWA2_44_26</name>
    <dbReference type="NCBI Taxonomy" id="1618648"/>
    <lineage>
        <taxon>Bacteria</taxon>
        <taxon>Candidatus Giovannoniibacteriota</taxon>
    </lineage>
</organism>
<feature type="domain" description="Transcriptional repressor PaaX-like central Cas2-like" evidence="1">
    <location>
        <begin position="59"/>
        <end position="134"/>
    </location>
</feature>
<accession>A0A0G1IX99</accession>
<evidence type="ECO:0000313" key="3">
    <source>
        <dbReference type="Proteomes" id="UP000033945"/>
    </source>
</evidence>
<dbReference type="Proteomes" id="UP000033945">
    <property type="component" value="Unassembled WGS sequence"/>
</dbReference>